<name>A0ABQ7W7G3_SOLTU</name>
<protein>
    <submittedName>
        <fullName evidence="1">Uncharacterized protein</fullName>
    </submittedName>
</protein>
<reference evidence="1 2" key="1">
    <citation type="journal article" date="2021" name="bioRxiv">
        <title>Chromosome-scale and haplotype-resolved genome assembly of a tetraploid potato cultivar.</title>
        <authorList>
            <person name="Sun H."/>
            <person name="Jiao W.-B."/>
            <person name="Krause K."/>
            <person name="Campoy J.A."/>
            <person name="Goel M."/>
            <person name="Folz-Donahue K."/>
            <person name="Kukat C."/>
            <person name="Huettel B."/>
            <person name="Schneeberger K."/>
        </authorList>
    </citation>
    <scope>NUCLEOTIDE SEQUENCE [LARGE SCALE GENOMIC DNA]</scope>
    <source>
        <strain evidence="1">SolTubOtavaFocal</strain>
        <tissue evidence="1">Leaves</tissue>
    </source>
</reference>
<dbReference type="EMBL" id="JAIVGD010000003">
    <property type="protein sequence ID" value="KAH0775993.1"/>
    <property type="molecule type" value="Genomic_DNA"/>
</dbReference>
<keyword evidence="2" id="KW-1185">Reference proteome</keyword>
<comment type="caution">
    <text evidence="1">The sequence shown here is derived from an EMBL/GenBank/DDBJ whole genome shotgun (WGS) entry which is preliminary data.</text>
</comment>
<sequence>MENFHSSRRLLREAATMAPPPMAAGISHVTIDDLQIGKNVNTFDANVIMVFYPSFNRLILKPYKSFINQ</sequence>
<organism evidence="1 2">
    <name type="scientific">Solanum tuberosum</name>
    <name type="common">Potato</name>
    <dbReference type="NCBI Taxonomy" id="4113"/>
    <lineage>
        <taxon>Eukaryota</taxon>
        <taxon>Viridiplantae</taxon>
        <taxon>Streptophyta</taxon>
        <taxon>Embryophyta</taxon>
        <taxon>Tracheophyta</taxon>
        <taxon>Spermatophyta</taxon>
        <taxon>Magnoliopsida</taxon>
        <taxon>eudicotyledons</taxon>
        <taxon>Gunneridae</taxon>
        <taxon>Pentapetalae</taxon>
        <taxon>asterids</taxon>
        <taxon>lamiids</taxon>
        <taxon>Solanales</taxon>
        <taxon>Solanaceae</taxon>
        <taxon>Solanoideae</taxon>
        <taxon>Solaneae</taxon>
        <taxon>Solanum</taxon>
    </lineage>
</organism>
<dbReference type="Proteomes" id="UP000826656">
    <property type="component" value="Unassembled WGS sequence"/>
</dbReference>
<evidence type="ECO:0000313" key="2">
    <source>
        <dbReference type="Proteomes" id="UP000826656"/>
    </source>
</evidence>
<accession>A0ABQ7W7G3</accession>
<gene>
    <name evidence="1" type="ORF">KY290_007404</name>
</gene>
<proteinExistence type="predicted"/>
<evidence type="ECO:0000313" key="1">
    <source>
        <dbReference type="EMBL" id="KAH0775993.1"/>
    </source>
</evidence>